<name>A0ABP8BZR2_9FLAO</name>
<proteinExistence type="predicted"/>
<evidence type="ECO:0000313" key="2">
    <source>
        <dbReference type="Proteomes" id="UP001501496"/>
    </source>
</evidence>
<protein>
    <submittedName>
        <fullName evidence="1">Uncharacterized protein</fullName>
    </submittedName>
</protein>
<gene>
    <name evidence="1" type="ORF">GCM10022291_02830</name>
</gene>
<accession>A0ABP8BZR2</accession>
<sequence length="112" mass="12974">MANAEINSIHKNTNDAVINTHQIVKSLFFSSTKTHNKSKSFIEYIDFEDIEENNEEESSNKPLSFGSITTAIFYAQKLMFTSCKVQENTLYIKYFFSDTSLRLHAKFQVFII</sequence>
<organism evidence="1 2">
    <name type="scientific">Postechiella marina</name>
    <dbReference type="NCBI Taxonomy" id="943941"/>
    <lineage>
        <taxon>Bacteria</taxon>
        <taxon>Pseudomonadati</taxon>
        <taxon>Bacteroidota</taxon>
        <taxon>Flavobacteriia</taxon>
        <taxon>Flavobacteriales</taxon>
        <taxon>Flavobacteriaceae</taxon>
        <taxon>Postechiella</taxon>
    </lineage>
</organism>
<keyword evidence="2" id="KW-1185">Reference proteome</keyword>
<reference evidence="2" key="1">
    <citation type="journal article" date="2019" name="Int. J. Syst. Evol. Microbiol.">
        <title>The Global Catalogue of Microorganisms (GCM) 10K type strain sequencing project: providing services to taxonomists for standard genome sequencing and annotation.</title>
        <authorList>
            <consortium name="The Broad Institute Genomics Platform"/>
            <consortium name="The Broad Institute Genome Sequencing Center for Infectious Disease"/>
            <person name="Wu L."/>
            <person name="Ma J."/>
        </authorList>
    </citation>
    <scope>NUCLEOTIDE SEQUENCE [LARGE SCALE GENOMIC DNA]</scope>
    <source>
        <strain evidence="2">JCM 17630</strain>
    </source>
</reference>
<comment type="caution">
    <text evidence="1">The sequence shown here is derived from an EMBL/GenBank/DDBJ whole genome shotgun (WGS) entry which is preliminary data.</text>
</comment>
<evidence type="ECO:0000313" key="1">
    <source>
        <dbReference type="EMBL" id="GAA4231111.1"/>
    </source>
</evidence>
<dbReference type="EMBL" id="BAABCA010000001">
    <property type="protein sequence ID" value="GAA4231111.1"/>
    <property type="molecule type" value="Genomic_DNA"/>
</dbReference>
<dbReference type="Proteomes" id="UP001501496">
    <property type="component" value="Unassembled WGS sequence"/>
</dbReference>